<dbReference type="EMBL" id="CP045704">
    <property type="protein sequence ID" value="QNE82782.1"/>
    <property type="molecule type" value="Genomic_DNA"/>
</dbReference>
<dbReference type="PROSITE" id="PS51664">
    <property type="entry name" value="YCAO"/>
    <property type="match status" value="1"/>
</dbReference>
<dbReference type="Pfam" id="PF02624">
    <property type="entry name" value="YcaO"/>
    <property type="match status" value="1"/>
</dbReference>
<dbReference type="InterPro" id="IPR003776">
    <property type="entry name" value="YcaO-like_dom"/>
</dbReference>
<dbReference type="RefSeq" id="WP_185393340.1">
    <property type="nucleotide sequence ID" value="NZ_CP045704.1"/>
</dbReference>
<dbReference type="NCBIfam" id="TIGR03882">
    <property type="entry name" value="cyclo_dehyd_2"/>
    <property type="match status" value="1"/>
</dbReference>
<organism evidence="3 4">
    <name type="scientific">Streptomyces rutgersensis</name>
    <dbReference type="NCBI Taxonomy" id="53451"/>
    <lineage>
        <taxon>Bacteria</taxon>
        <taxon>Bacillati</taxon>
        <taxon>Actinomycetota</taxon>
        <taxon>Actinomycetes</taxon>
        <taxon>Kitasatosporales</taxon>
        <taxon>Streptomycetaceae</taxon>
        <taxon>Streptomyces</taxon>
        <taxon>Streptomyces diastaticus group</taxon>
    </lineage>
</organism>
<dbReference type="InterPro" id="IPR022291">
    <property type="entry name" value="Bacteriocin_synth_cyclodeHase"/>
</dbReference>
<feature type="domain" description="YcaO" evidence="2">
    <location>
        <begin position="453"/>
        <end position="743"/>
    </location>
</feature>
<name>A0ABX6RPZ8_9ACTN</name>
<evidence type="ECO:0000259" key="2">
    <source>
        <dbReference type="PROSITE" id="PS51664"/>
    </source>
</evidence>
<accession>A0ABX6RPZ8</accession>
<gene>
    <name evidence="3" type="ORF">F0345_18055</name>
</gene>
<evidence type="ECO:0000256" key="1">
    <source>
        <dbReference type="SAM" id="MobiDB-lite"/>
    </source>
</evidence>
<dbReference type="Gene3D" id="3.40.50.720">
    <property type="entry name" value="NAD(P)-binding Rossmann-like Domain"/>
    <property type="match status" value="1"/>
</dbReference>
<keyword evidence="4" id="KW-1185">Reference proteome</keyword>
<reference evidence="4" key="1">
    <citation type="submission" date="2019-10" db="EMBL/GenBank/DDBJ databases">
        <title>Antimicrobial potential of Antarctic Bacteria.</title>
        <authorList>
            <person name="Benaud N."/>
            <person name="Edwards R.J."/>
            <person name="Ferrari B.C."/>
        </authorList>
    </citation>
    <scope>NUCLEOTIDE SEQUENCE [LARGE SCALE GENOMIC DNA]</scope>
    <source>
        <strain evidence="4">NBH77</strain>
    </source>
</reference>
<protein>
    <submittedName>
        <fullName evidence="3">TOMM leader peptide-binding protein</fullName>
    </submittedName>
</protein>
<feature type="region of interest" description="Disordered" evidence="1">
    <location>
        <begin position="372"/>
        <end position="391"/>
    </location>
</feature>
<sequence length="743" mass="76183">MAEPTTDPAPATGADPADAFDALAATRPRVRRDVLFTQTPGGVLFHNADGGFHLTGRTAYRFASLVLPHLTGRHRLDEVCAGFGPAQRAMAAELVRTLYARDFARDIPETDALRPAPEDAAGQRFAAQIAYIDHYTDAAPDRFARYRAARIAVLGTDETARWAALGLVRNGCGALGLAADFPDVAQEAARLADEGCPVSLDRLPDPAEGPGWAALEGYDVVVVSGHGAAGLTHRLLTEGVPEGRTLLPAWTFGERLVMGPLTDTTATTDATATGGCWSCALLRLGANVDGGTAAALWSEVAGGARGTEPGAPGPLTGPLAAMCGNLLAYEVFRVTSGVQPAETRGQVLIQDLQSLDVLAEPVPPHPRCRHCAPSGAPVPASPGTPEVPRTPSVAGAEEAQEVVDALNATASALVRPHTGVFTRFDDDDLTQTPLKVSRVELALPDGTVRAVTAADIHHLAGARTRALHRAAVLHADHTVPAPAAGEEHGTPLAPAAFATFGGTDDTPAAAWTPALSLRTGAPHRVPVAAARPFGPHNQLRTHLAHAAGAGAGGSAAEAAGAALLAALAHTAVLGAVRGSRAAPLAEDTAADPELEFLHKTAAALDLGVELLDLTGDGPAPVVLAREPGGRWAVAADLTRREAARAALRDLLGDAQLADGTGREPDAGDPFVTDLAPAALTVAAEPGGPLDAATTFAEILARLGESGRDALYLDTTSADLATGRLATARVLLTVPASEDGPDAR</sequence>
<dbReference type="Proteomes" id="UP000515764">
    <property type="component" value="Chromosome"/>
</dbReference>
<proteinExistence type="predicted"/>
<feature type="compositionally biased region" description="Low complexity" evidence="1">
    <location>
        <begin position="372"/>
        <end position="384"/>
    </location>
</feature>
<evidence type="ECO:0000313" key="3">
    <source>
        <dbReference type="EMBL" id="QNE82782.1"/>
    </source>
</evidence>
<evidence type="ECO:0000313" key="4">
    <source>
        <dbReference type="Proteomes" id="UP000515764"/>
    </source>
</evidence>